<protein>
    <submittedName>
        <fullName evidence="3">Uncharacterized protein</fullName>
    </submittedName>
</protein>
<evidence type="ECO:0000313" key="4">
    <source>
        <dbReference type="Proteomes" id="UP001189429"/>
    </source>
</evidence>
<evidence type="ECO:0000256" key="1">
    <source>
        <dbReference type="SAM" id="Phobius"/>
    </source>
</evidence>
<feature type="chain" id="PRO_5047199619" evidence="2">
    <location>
        <begin position="28"/>
        <end position="178"/>
    </location>
</feature>
<keyword evidence="1" id="KW-1133">Transmembrane helix</keyword>
<sequence>MARRRAARRRAAAAVVALSAAWLCAAGAGHRGTRRAGGPCLAGSGRSSSRPNVVLKSVEVVLAQVGAQIRRATASAERVQAQVFAQIAGFFTGPFLEFGAHIGDFFSGPFLEFGASIGRLVTGLVFASGRFFTGAVFSVGRGCREFGVFFTRNLAFNIVAVNMVAILSVYLAIRRLLS</sequence>
<evidence type="ECO:0000313" key="3">
    <source>
        <dbReference type="EMBL" id="CAK0869841.1"/>
    </source>
</evidence>
<comment type="caution">
    <text evidence="3">The sequence shown here is derived from an EMBL/GenBank/DDBJ whole genome shotgun (WGS) entry which is preliminary data.</text>
</comment>
<dbReference type="EMBL" id="CAUYUJ010016893">
    <property type="protein sequence ID" value="CAK0869841.1"/>
    <property type="molecule type" value="Genomic_DNA"/>
</dbReference>
<organism evidence="3 4">
    <name type="scientific">Prorocentrum cordatum</name>
    <dbReference type="NCBI Taxonomy" id="2364126"/>
    <lineage>
        <taxon>Eukaryota</taxon>
        <taxon>Sar</taxon>
        <taxon>Alveolata</taxon>
        <taxon>Dinophyceae</taxon>
        <taxon>Prorocentrales</taxon>
        <taxon>Prorocentraceae</taxon>
        <taxon>Prorocentrum</taxon>
    </lineage>
</organism>
<keyword evidence="4" id="KW-1185">Reference proteome</keyword>
<feature type="signal peptide" evidence="2">
    <location>
        <begin position="1"/>
        <end position="27"/>
    </location>
</feature>
<proteinExistence type="predicted"/>
<evidence type="ECO:0000256" key="2">
    <source>
        <dbReference type="SAM" id="SignalP"/>
    </source>
</evidence>
<keyword evidence="1" id="KW-0472">Membrane</keyword>
<dbReference type="Proteomes" id="UP001189429">
    <property type="component" value="Unassembled WGS sequence"/>
</dbReference>
<feature type="transmembrane region" description="Helical" evidence="1">
    <location>
        <begin position="154"/>
        <end position="173"/>
    </location>
</feature>
<keyword evidence="2" id="KW-0732">Signal</keyword>
<accession>A0ABN9VE72</accession>
<reference evidence="3" key="1">
    <citation type="submission" date="2023-10" db="EMBL/GenBank/DDBJ databases">
        <authorList>
            <person name="Chen Y."/>
            <person name="Shah S."/>
            <person name="Dougan E. K."/>
            <person name="Thang M."/>
            <person name="Chan C."/>
        </authorList>
    </citation>
    <scope>NUCLEOTIDE SEQUENCE [LARGE SCALE GENOMIC DNA]</scope>
</reference>
<name>A0ABN9VE72_9DINO</name>
<gene>
    <name evidence="3" type="ORF">PCOR1329_LOCUS56086</name>
</gene>
<keyword evidence="1" id="KW-0812">Transmembrane</keyword>